<comment type="caution">
    <text evidence="1">The sequence shown here is derived from an EMBL/GenBank/DDBJ whole genome shotgun (WGS) entry which is preliminary data.</text>
</comment>
<evidence type="ECO:0008006" key="2">
    <source>
        <dbReference type="Google" id="ProtNLM"/>
    </source>
</evidence>
<accession>X0WED9</accession>
<feature type="non-terminal residue" evidence="1">
    <location>
        <position position="1"/>
    </location>
</feature>
<reference evidence="1" key="1">
    <citation type="journal article" date="2014" name="Front. Microbiol.">
        <title>High frequency of phylogenetically diverse reductive dehalogenase-homologous genes in deep subseafloor sedimentary metagenomes.</title>
        <authorList>
            <person name="Kawai M."/>
            <person name="Futagami T."/>
            <person name="Toyoda A."/>
            <person name="Takaki Y."/>
            <person name="Nishi S."/>
            <person name="Hori S."/>
            <person name="Arai W."/>
            <person name="Tsubouchi T."/>
            <person name="Morono Y."/>
            <person name="Uchiyama I."/>
            <person name="Ito T."/>
            <person name="Fujiyama A."/>
            <person name="Inagaki F."/>
            <person name="Takami H."/>
        </authorList>
    </citation>
    <scope>NUCLEOTIDE SEQUENCE</scope>
    <source>
        <strain evidence="1">Expedition CK06-06</strain>
    </source>
</reference>
<dbReference type="AlphaFoldDB" id="X0WED9"/>
<gene>
    <name evidence="1" type="ORF">S01H1_66218</name>
</gene>
<name>X0WED9_9ZZZZ</name>
<evidence type="ECO:0000313" key="1">
    <source>
        <dbReference type="EMBL" id="GAG29364.1"/>
    </source>
</evidence>
<proteinExistence type="predicted"/>
<organism evidence="1">
    <name type="scientific">marine sediment metagenome</name>
    <dbReference type="NCBI Taxonomy" id="412755"/>
    <lineage>
        <taxon>unclassified sequences</taxon>
        <taxon>metagenomes</taxon>
        <taxon>ecological metagenomes</taxon>
    </lineage>
</organism>
<dbReference type="EMBL" id="BARS01043772">
    <property type="protein sequence ID" value="GAG29364.1"/>
    <property type="molecule type" value="Genomic_DNA"/>
</dbReference>
<protein>
    <recommendedName>
        <fullName evidence="2">F5/8 type C domain-containing protein</fullName>
    </recommendedName>
</protein>
<sequence>FNPFSSTGGKAKLWKVEVLCDVDPGVSFDIELFLNSDTTKYSTTTITTEAVAGSDDKAWYAAYSNAVGTFHSANFTNNASNNMPRIHAMRWWFKQAGRVK</sequence>